<dbReference type="InterPro" id="IPR006521">
    <property type="entry name" value="Tail_protein_I"/>
</dbReference>
<proteinExistence type="predicted"/>
<evidence type="ECO:0000313" key="1">
    <source>
        <dbReference type="EMBL" id="VDG69782.1"/>
    </source>
</evidence>
<dbReference type="InterPro" id="IPR011748">
    <property type="entry name" value="Unchr_phage_tail-like"/>
</dbReference>
<comment type="caution">
    <text evidence="1">The sequence shown here is derived from an EMBL/GenBank/DDBJ whole genome shotgun (WGS) entry which is preliminary data.</text>
</comment>
<dbReference type="NCBIfam" id="TIGR02242">
    <property type="entry name" value="tail_TIGR02242"/>
    <property type="match status" value="1"/>
</dbReference>
<evidence type="ECO:0000313" key="2">
    <source>
        <dbReference type="Proteomes" id="UP000277570"/>
    </source>
</evidence>
<dbReference type="RefSeq" id="WP_125147680.1">
    <property type="nucleotide sequence ID" value="NZ_UYIN01000001.1"/>
</dbReference>
<protein>
    <submittedName>
        <fullName evidence="1">Phage tail protein</fullName>
    </submittedName>
</protein>
<keyword evidence="2" id="KW-1185">Reference proteome</keyword>
<accession>A0ABY6SNS8</accession>
<organism evidence="1 2">
    <name type="scientific">Clostridium carnis</name>
    <dbReference type="NCBI Taxonomy" id="1530"/>
    <lineage>
        <taxon>Bacteria</taxon>
        <taxon>Bacillati</taxon>
        <taxon>Bacillota</taxon>
        <taxon>Clostridia</taxon>
        <taxon>Eubacteriales</taxon>
        <taxon>Clostridiaceae</taxon>
        <taxon>Clostridium</taxon>
    </lineage>
</organism>
<dbReference type="Pfam" id="PF09684">
    <property type="entry name" value="Tail_P2_I"/>
    <property type="match status" value="1"/>
</dbReference>
<dbReference type="EMBL" id="UYIN01000001">
    <property type="protein sequence ID" value="VDG69782.1"/>
    <property type="molecule type" value="Genomic_DNA"/>
</dbReference>
<dbReference type="Proteomes" id="UP000277570">
    <property type="component" value="Unassembled WGS sequence"/>
</dbReference>
<sequence length="366" mass="43086">MIYGDPVHYILNKEDDFEKGYRDNIEITHDGISVKKGNAVGVFISKFYDSHEENTIWNRLLIKQSGNGIIKLTYYSANSIFDLKNAIESNNLSIEEINALIEPFKIKTVVNPFDILIHDAGKRFFWFKIEILNLKENKSIVHSIKIEYPIQSFLRYLPEVYQADEESRKFLEGYLGIFQSLYMDLEKTIDSISSYFDPDITDKEFLDWLAKWVKIENTYIWTEDKLRYLLKNITKFYEKAGTTKGISDIIELYADEKPYIIEYFHIKKYINDYETYNILSNLYSDNPYEFTVILSEKSIPSEKEYKELYKLINEFKPAHIEVKLVILKPNIFLGSYSYLGINSYLNNDRSMQLDGFSAVSFTKLDK</sequence>
<gene>
    <name evidence="1" type="ORF">NCTC10913_00422</name>
</gene>
<name>A0ABY6SNS8_9CLOT</name>
<reference evidence="1 2" key="1">
    <citation type="submission" date="2018-11" db="EMBL/GenBank/DDBJ databases">
        <authorList>
            <consortium name="Pathogen Informatics"/>
        </authorList>
    </citation>
    <scope>NUCLEOTIDE SEQUENCE [LARGE SCALE GENOMIC DNA]</scope>
    <source>
        <strain evidence="1 2">NCTC10913</strain>
    </source>
</reference>